<dbReference type="Pfam" id="PF04101">
    <property type="entry name" value="Glyco_tran_28_C"/>
    <property type="match status" value="1"/>
</dbReference>
<keyword evidence="4 10" id="KW-0808">Transferase</keyword>
<dbReference type="Pfam" id="PF03033">
    <property type="entry name" value="Glyco_transf_28"/>
    <property type="match status" value="1"/>
</dbReference>
<comment type="caution">
    <text evidence="10">Lacks conserved residue(s) required for the propagation of feature annotation.</text>
</comment>
<keyword evidence="3 10" id="KW-0328">Glycosyltransferase</keyword>
<organism evidence="13 14">
    <name type="scientific">Geothrix rubra</name>
    <dbReference type="NCBI Taxonomy" id="2927977"/>
    <lineage>
        <taxon>Bacteria</taxon>
        <taxon>Pseudomonadati</taxon>
        <taxon>Acidobacteriota</taxon>
        <taxon>Holophagae</taxon>
        <taxon>Holophagales</taxon>
        <taxon>Holophagaceae</taxon>
        <taxon>Geothrix</taxon>
    </lineage>
</organism>
<sequence length="359" mass="38536">MSMPDFAQSLVLTGGGTGGHFFPAVALAEGAHARWPERKVVFVGAQRGIEARRLPGGPWPHLLLDVEGFLGRSPFRAARSAWKLWRAVGLLKRQWREQRPWVVIGTGGYAAAPALLAARSLEIPFFLHESNAAPGALVKLVAPKARRVWCGMEAVRGHLAGADCLAVGTPVRTAFLRDFRPLAEHRPPFRLLVLGGSGGARALNESLMAIASPLLEAFPDWEILHQAGAGDFERLKDRPRHARHTLVPFLERVDEAMEAASLLVSRAGASTCAELKAAGRGAILVPLPTSAGGHQLMNARALAAEGRAVVETQGEDLADRLEARCRGFMADAAARIRLGGDPEPNRSVEACLEDLARLA</sequence>
<keyword evidence="9 10" id="KW-0961">Cell wall biogenesis/degradation</keyword>
<comment type="pathway">
    <text evidence="10">Cell wall biogenesis; peptidoglycan biosynthesis.</text>
</comment>
<dbReference type="HAMAP" id="MF_00033">
    <property type="entry name" value="MurG"/>
    <property type="match status" value="1"/>
</dbReference>
<evidence type="ECO:0000259" key="11">
    <source>
        <dbReference type="Pfam" id="PF03033"/>
    </source>
</evidence>
<feature type="binding site" evidence="10">
    <location>
        <position position="197"/>
    </location>
    <ligand>
        <name>UDP-N-acetyl-alpha-D-glucosamine</name>
        <dbReference type="ChEBI" id="CHEBI:57705"/>
    </ligand>
</feature>
<dbReference type="CDD" id="cd03785">
    <property type="entry name" value="GT28_MurG"/>
    <property type="match status" value="1"/>
</dbReference>
<dbReference type="GO" id="GO:0016740">
    <property type="term" value="F:transferase activity"/>
    <property type="evidence" value="ECO:0007669"/>
    <property type="project" value="UniProtKB-KW"/>
</dbReference>
<dbReference type="EMBL" id="BSDD01000007">
    <property type="protein sequence ID" value="GLH71435.1"/>
    <property type="molecule type" value="Genomic_DNA"/>
</dbReference>
<keyword evidence="5 10" id="KW-0133">Cell shape</keyword>
<evidence type="ECO:0000259" key="12">
    <source>
        <dbReference type="Pfam" id="PF04101"/>
    </source>
</evidence>
<evidence type="ECO:0000256" key="9">
    <source>
        <dbReference type="ARBA" id="ARBA00023316"/>
    </source>
</evidence>
<evidence type="ECO:0000256" key="5">
    <source>
        <dbReference type="ARBA" id="ARBA00022960"/>
    </source>
</evidence>
<evidence type="ECO:0000256" key="2">
    <source>
        <dbReference type="ARBA" id="ARBA00022618"/>
    </source>
</evidence>
<dbReference type="PANTHER" id="PTHR21015:SF22">
    <property type="entry name" value="GLYCOSYLTRANSFERASE"/>
    <property type="match status" value="1"/>
</dbReference>
<evidence type="ECO:0000256" key="6">
    <source>
        <dbReference type="ARBA" id="ARBA00022984"/>
    </source>
</evidence>
<feature type="binding site" evidence="10">
    <location>
        <position position="172"/>
    </location>
    <ligand>
        <name>UDP-N-acetyl-alpha-D-glucosamine</name>
        <dbReference type="ChEBI" id="CHEBI:57705"/>
    </ligand>
</feature>
<evidence type="ECO:0000256" key="10">
    <source>
        <dbReference type="HAMAP-Rule" id="MF_00033"/>
    </source>
</evidence>
<dbReference type="InterPro" id="IPR004276">
    <property type="entry name" value="GlycoTrans_28_N"/>
</dbReference>
<feature type="binding site" evidence="10">
    <location>
        <position position="295"/>
    </location>
    <ligand>
        <name>UDP-N-acetyl-alpha-D-glucosamine</name>
        <dbReference type="ChEBI" id="CHEBI:57705"/>
    </ligand>
</feature>
<feature type="domain" description="Glycosyltransferase family 28 N-terminal" evidence="11">
    <location>
        <begin position="11"/>
        <end position="148"/>
    </location>
</feature>
<feature type="domain" description="Glycosyl transferase family 28 C-terminal" evidence="12">
    <location>
        <begin position="191"/>
        <end position="324"/>
    </location>
</feature>
<dbReference type="InterPro" id="IPR006009">
    <property type="entry name" value="GlcNAc_MurG"/>
</dbReference>
<evidence type="ECO:0000256" key="8">
    <source>
        <dbReference type="ARBA" id="ARBA00023306"/>
    </source>
</evidence>
<keyword evidence="8 10" id="KW-0131">Cell cycle</keyword>
<evidence type="ECO:0000313" key="14">
    <source>
        <dbReference type="Proteomes" id="UP001165089"/>
    </source>
</evidence>
<evidence type="ECO:0000256" key="7">
    <source>
        <dbReference type="ARBA" id="ARBA00023136"/>
    </source>
</evidence>
<comment type="catalytic activity">
    <reaction evidence="10">
        <text>di-trans,octa-cis-undecaprenyl diphospho-N-acetyl-alpha-D-muramoyl-L-alanyl-D-glutamyl-meso-2,6-diaminopimeloyl-D-alanyl-D-alanine + UDP-N-acetyl-alpha-D-glucosamine = di-trans,octa-cis-undecaprenyl diphospho-[N-acetyl-alpha-D-glucosaminyl-(1-&gt;4)]-N-acetyl-alpha-D-muramoyl-L-alanyl-D-glutamyl-meso-2,6-diaminopimeloyl-D-alanyl-D-alanine + UDP + H(+)</text>
        <dbReference type="Rhea" id="RHEA:31227"/>
        <dbReference type="ChEBI" id="CHEBI:15378"/>
        <dbReference type="ChEBI" id="CHEBI:57705"/>
        <dbReference type="ChEBI" id="CHEBI:58223"/>
        <dbReference type="ChEBI" id="CHEBI:61387"/>
        <dbReference type="ChEBI" id="CHEBI:61388"/>
        <dbReference type="EC" id="2.4.1.227"/>
    </reaction>
</comment>
<keyword evidence="2 10" id="KW-0132">Cell division</keyword>
<gene>
    <name evidence="10 13" type="primary">murG</name>
    <name evidence="13" type="ORF">GETHPA_29690</name>
</gene>
<comment type="function">
    <text evidence="10">Cell wall formation. Catalyzes the transfer of a GlcNAc subunit on undecaprenyl-pyrophosphoryl-MurNAc-pentapeptide (lipid intermediate I) to form undecaprenyl-pyrophosphoryl-MurNAc-(pentapeptide)GlcNAc (lipid intermediate II).</text>
</comment>
<comment type="subcellular location">
    <subcellularLocation>
        <location evidence="10">Cell membrane</location>
        <topology evidence="10">Peripheral membrane protein</topology>
        <orientation evidence="10">Cytoplasmic side</orientation>
    </subcellularLocation>
</comment>
<protein>
    <recommendedName>
        <fullName evidence="10">UDP-N-acetylglucosamine--N-acetylmuramyl-(pentapeptide) pyrophosphoryl-undecaprenol N-acetylglucosamine transferase</fullName>
        <ecNumber evidence="10">2.4.1.227</ecNumber>
    </recommendedName>
    <alternativeName>
        <fullName evidence="10">Undecaprenyl-PP-MurNAc-pentapeptide-UDPGlcNAc GlcNAc transferase</fullName>
    </alternativeName>
</protein>
<keyword evidence="14" id="KW-1185">Reference proteome</keyword>
<comment type="similarity">
    <text evidence="10">Belongs to the glycosyltransferase 28 family. MurG subfamily.</text>
</comment>
<reference evidence="13 14" key="1">
    <citation type="journal article" date="2023" name="Antonie Van Leeuwenhoek">
        <title>Mesoterricola silvestris gen. nov., sp. nov., Mesoterricola sediminis sp. nov., Geothrix oryzae sp. nov., Geothrix edaphica sp. nov., Geothrix rubra sp. nov., and Geothrix limicola sp. nov., six novel members of Acidobacteriota isolated from soils.</title>
        <authorList>
            <person name="Itoh H."/>
            <person name="Sugisawa Y."/>
            <person name="Mise K."/>
            <person name="Xu Z."/>
            <person name="Kuniyasu M."/>
            <person name="Ushijima N."/>
            <person name="Kawano K."/>
            <person name="Kobayashi E."/>
            <person name="Shiratori Y."/>
            <person name="Masuda Y."/>
            <person name="Senoo K."/>
        </authorList>
    </citation>
    <scope>NUCLEOTIDE SEQUENCE [LARGE SCALE GENOMIC DNA]</scope>
    <source>
        <strain evidence="13 14">Red803</strain>
    </source>
</reference>
<dbReference type="SUPFAM" id="SSF53756">
    <property type="entry name" value="UDP-Glycosyltransferase/glycogen phosphorylase"/>
    <property type="match status" value="1"/>
</dbReference>
<name>A0ABQ5QBC8_9BACT</name>
<keyword evidence="7 10" id="KW-0472">Membrane</keyword>
<dbReference type="EC" id="2.4.1.227" evidence="10"/>
<feature type="binding site" evidence="10">
    <location>
        <position position="131"/>
    </location>
    <ligand>
        <name>UDP-N-acetyl-alpha-D-glucosamine</name>
        <dbReference type="ChEBI" id="CHEBI:57705"/>
    </ligand>
</feature>
<evidence type="ECO:0000256" key="1">
    <source>
        <dbReference type="ARBA" id="ARBA00022475"/>
    </source>
</evidence>
<evidence type="ECO:0000313" key="13">
    <source>
        <dbReference type="EMBL" id="GLH71435.1"/>
    </source>
</evidence>
<dbReference type="Proteomes" id="UP001165089">
    <property type="component" value="Unassembled WGS sequence"/>
</dbReference>
<comment type="caution">
    <text evidence="13">The sequence shown here is derived from an EMBL/GenBank/DDBJ whole genome shotgun (WGS) entry which is preliminary data.</text>
</comment>
<keyword evidence="6 10" id="KW-0573">Peptidoglycan synthesis</keyword>
<proteinExistence type="inferred from homology"/>
<feature type="binding site" evidence="10">
    <location>
        <begin position="17"/>
        <end position="19"/>
    </location>
    <ligand>
        <name>UDP-N-acetyl-alpha-D-glucosamine</name>
        <dbReference type="ChEBI" id="CHEBI:57705"/>
    </ligand>
</feature>
<dbReference type="Gene3D" id="3.40.50.2000">
    <property type="entry name" value="Glycogen Phosphorylase B"/>
    <property type="match status" value="2"/>
</dbReference>
<dbReference type="RefSeq" id="WP_285727747.1">
    <property type="nucleotide sequence ID" value="NZ_BSDD01000007.1"/>
</dbReference>
<keyword evidence="1 10" id="KW-1003">Cell membrane</keyword>
<evidence type="ECO:0000256" key="3">
    <source>
        <dbReference type="ARBA" id="ARBA00022676"/>
    </source>
</evidence>
<accession>A0ABQ5QBC8</accession>
<dbReference type="InterPro" id="IPR007235">
    <property type="entry name" value="Glyco_trans_28_C"/>
</dbReference>
<evidence type="ECO:0000256" key="4">
    <source>
        <dbReference type="ARBA" id="ARBA00022679"/>
    </source>
</evidence>
<dbReference type="PANTHER" id="PTHR21015">
    <property type="entry name" value="UDP-N-ACETYLGLUCOSAMINE--N-ACETYLMURAMYL-(PENTAPEPTIDE) PYROPHOSPHORYL-UNDECAPRENOL N-ACETYLGLUCOSAMINE TRANSFERASE 1"/>
    <property type="match status" value="1"/>
</dbReference>